<keyword evidence="2 4" id="KW-1133">Transmembrane helix</keyword>
<evidence type="ECO:0000256" key="3">
    <source>
        <dbReference type="ARBA" id="ARBA00023136"/>
    </source>
</evidence>
<dbReference type="Gene3D" id="1.20.1560.10">
    <property type="entry name" value="ABC transporter type 1, transmembrane domain"/>
    <property type="match status" value="1"/>
</dbReference>
<dbReference type="Proteomes" id="UP000838756">
    <property type="component" value="Unassembled WGS sequence"/>
</dbReference>
<evidence type="ECO:0000313" key="6">
    <source>
        <dbReference type="Proteomes" id="UP000838756"/>
    </source>
</evidence>
<dbReference type="GO" id="GO:0016020">
    <property type="term" value="C:membrane"/>
    <property type="evidence" value="ECO:0007669"/>
    <property type="project" value="InterPro"/>
</dbReference>
<keyword evidence="6" id="KW-1185">Reference proteome</keyword>
<dbReference type="GO" id="GO:0005524">
    <property type="term" value="F:ATP binding"/>
    <property type="evidence" value="ECO:0007669"/>
    <property type="project" value="InterPro"/>
</dbReference>
<dbReference type="InterPro" id="IPR036640">
    <property type="entry name" value="ABC1_TM_sf"/>
</dbReference>
<proteinExistence type="predicted"/>
<keyword evidence="3 4" id="KW-0472">Membrane</keyword>
<accession>A0A8S4QU27</accession>
<evidence type="ECO:0000256" key="2">
    <source>
        <dbReference type="ARBA" id="ARBA00022989"/>
    </source>
</evidence>
<protein>
    <submittedName>
        <fullName evidence="5">Jg19602 protein</fullName>
    </submittedName>
</protein>
<evidence type="ECO:0000256" key="4">
    <source>
        <dbReference type="SAM" id="Phobius"/>
    </source>
</evidence>
<sequence length="72" mass="8070">MSAGIQNFVYNADYDSDEEKQDNDEEVKPVSDWQLLKLNAPEWPFIVIGSIAAFIQGSCFPMFALLFGYTSG</sequence>
<organism evidence="5 6">
    <name type="scientific">Pararge aegeria aegeria</name>
    <dbReference type="NCBI Taxonomy" id="348720"/>
    <lineage>
        <taxon>Eukaryota</taxon>
        <taxon>Metazoa</taxon>
        <taxon>Ecdysozoa</taxon>
        <taxon>Arthropoda</taxon>
        <taxon>Hexapoda</taxon>
        <taxon>Insecta</taxon>
        <taxon>Pterygota</taxon>
        <taxon>Neoptera</taxon>
        <taxon>Endopterygota</taxon>
        <taxon>Lepidoptera</taxon>
        <taxon>Glossata</taxon>
        <taxon>Ditrysia</taxon>
        <taxon>Papilionoidea</taxon>
        <taxon>Nymphalidae</taxon>
        <taxon>Satyrinae</taxon>
        <taxon>Satyrini</taxon>
        <taxon>Parargina</taxon>
        <taxon>Pararge</taxon>
    </lineage>
</organism>
<feature type="transmembrane region" description="Helical" evidence="4">
    <location>
        <begin position="43"/>
        <end position="69"/>
    </location>
</feature>
<keyword evidence="1 4" id="KW-0812">Transmembrane</keyword>
<comment type="caution">
    <text evidence="5">The sequence shown here is derived from an EMBL/GenBank/DDBJ whole genome shotgun (WGS) entry which is preliminary data.</text>
</comment>
<evidence type="ECO:0000313" key="5">
    <source>
        <dbReference type="EMBL" id="CAH2216402.1"/>
    </source>
</evidence>
<dbReference type="AlphaFoldDB" id="A0A8S4QU27"/>
<reference evidence="5" key="1">
    <citation type="submission" date="2022-03" db="EMBL/GenBank/DDBJ databases">
        <authorList>
            <person name="Lindestad O."/>
        </authorList>
    </citation>
    <scope>NUCLEOTIDE SEQUENCE</scope>
</reference>
<dbReference type="EMBL" id="CAKXAJ010015332">
    <property type="protein sequence ID" value="CAH2216402.1"/>
    <property type="molecule type" value="Genomic_DNA"/>
</dbReference>
<evidence type="ECO:0000256" key="1">
    <source>
        <dbReference type="ARBA" id="ARBA00022692"/>
    </source>
</evidence>
<gene>
    <name evidence="5" type="primary">jg19602</name>
    <name evidence="5" type="ORF">PAEG_LOCUS4449</name>
</gene>
<dbReference type="OrthoDB" id="6500128at2759"/>
<feature type="non-terminal residue" evidence="5">
    <location>
        <position position="1"/>
    </location>
</feature>
<name>A0A8S4QU27_9NEOP</name>